<reference evidence="6 7" key="1">
    <citation type="submission" date="2023-01" db="EMBL/GenBank/DDBJ databases">
        <title>Cultivation and genomic characterization of new, ubiquitous marine nitrite-oxidizing bacteria from the Nitrospirales.</title>
        <authorList>
            <person name="Mueller A.J."/>
            <person name="Daebeler A."/>
            <person name="Herbold C.W."/>
            <person name="Kirkegaard R.H."/>
            <person name="Daims H."/>
        </authorList>
    </citation>
    <scope>NUCLEOTIDE SEQUENCE [LARGE SCALE GENOMIC DNA]</scope>
    <source>
        <strain evidence="6 7">VA</strain>
    </source>
</reference>
<evidence type="ECO:0000256" key="2">
    <source>
        <dbReference type="ARBA" id="ARBA00008520"/>
    </source>
</evidence>
<evidence type="ECO:0000256" key="4">
    <source>
        <dbReference type="ARBA" id="ARBA00022729"/>
    </source>
</evidence>
<accession>A0AA96GCS4</accession>
<evidence type="ECO:0000313" key="7">
    <source>
        <dbReference type="Proteomes" id="UP001302719"/>
    </source>
</evidence>
<protein>
    <submittedName>
        <fullName evidence="6">Sugar ABC transporter substrate-binding protein</fullName>
    </submittedName>
</protein>
<dbReference type="EMBL" id="CP116967">
    <property type="protein sequence ID" value="WNM59709.1"/>
    <property type="molecule type" value="Genomic_DNA"/>
</dbReference>
<comment type="similarity">
    <text evidence="2">Belongs to the bacterial solute-binding protein 1 family.</text>
</comment>
<dbReference type="InterPro" id="IPR050490">
    <property type="entry name" value="Bact_solute-bd_prot1"/>
</dbReference>
<name>A0AA96GCS4_9BACT</name>
<dbReference type="RefSeq" id="WP_312646522.1">
    <property type="nucleotide sequence ID" value="NZ_CP116967.1"/>
</dbReference>
<gene>
    <name evidence="6" type="ORF">PP769_08130</name>
</gene>
<keyword evidence="3" id="KW-0813">Transport</keyword>
<evidence type="ECO:0000313" key="6">
    <source>
        <dbReference type="EMBL" id="WNM59709.1"/>
    </source>
</evidence>
<sequence>MSPKISCKKTAGMFVVAFIVLAAMLAACTSGSGQDDILEIKFWAMGREGEIVPEVLKEFERENPGVRVIVQQIPWTSAHEKLLTAFAGDALPDVAQMGNTWIAEFAALDAVARLDEMAEASSVIEEQDYFPGIWATNVVGDTLYGVPWYVDTRLLFYRQDILKASGIVRPPRDWTEWMQAATAVKQHVGKDNFAFYVPLNEYEMQVSLALQQGVPLLRDGDRYGNFSSPELVVALDFYLDFFRKGLAPPSSETDIANVWDEFARGHFTFYMTGPWNIGEFRRRLPADLQDDWMTSILPGPSGPGASTAGGSSLVVFKHSAHKDAAFRLVEFLSRPEIQQQFYEISGNLPPRRSSWRGDRLESDRYLVAFREQLERALPAPKIPEWERIVQELRMVTERAVHEKWTAEEVARELDSRIDRILEKRRWMLARDGGDGA</sequence>
<dbReference type="SUPFAM" id="SSF53850">
    <property type="entry name" value="Periplasmic binding protein-like II"/>
    <property type="match status" value="1"/>
</dbReference>
<evidence type="ECO:0000256" key="1">
    <source>
        <dbReference type="ARBA" id="ARBA00004418"/>
    </source>
</evidence>
<dbReference type="GO" id="GO:0042597">
    <property type="term" value="C:periplasmic space"/>
    <property type="evidence" value="ECO:0007669"/>
    <property type="project" value="UniProtKB-SubCell"/>
</dbReference>
<dbReference type="AlphaFoldDB" id="A0AA96GCS4"/>
<dbReference type="Pfam" id="PF01547">
    <property type="entry name" value="SBP_bac_1"/>
    <property type="match status" value="1"/>
</dbReference>
<feature type="signal peptide" evidence="5">
    <location>
        <begin position="1"/>
        <end position="22"/>
    </location>
</feature>
<feature type="chain" id="PRO_5041733577" evidence="5">
    <location>
        <begin position="23"/>
        <end position="436"/>
    </location>
</feature>
<dbReference type="CDD" id="cd14747">
    <property type="entry name" value="PBP2_MalE"/>
    <property type="match status" value="1"/>
</dbReference>
<dbReference type="Proteomes" id="UP001302719">
    <property type="component" value="Chromosome"/>
</dbReference>
<dbReference type="PANTHER" id="PTHR43649:SF34">
    <property type="entry name" value="ABC TRANSPORTER PERIPLASMIC-BINDING PROTEIN YCJN-RELATED"/>
    <property type="match status" value="1"/>
</dbReference>
<evidence type="ECO:0000256" key="5">
    <source>
        <dbReference type="SAM" id="SignalP"/>
    </source>
</evidence>
<proteinExistence type="inferred from homology"/>
<comment type="subcellular location">
    <subcellularLocation>
        <location evidence="1">Periplasm</location>
    </subcellularLocation>
</comment>
<dbReference type="PROSITE" id="PS51257">
    <property type="entry name" value="PROKAR_LIPOPROTEIN"/>
    <property type="match status" value="1"/>
</dbReference>
<dbReference type="KEGG" id="nall:PP769_08130"/>
<keyword evidence="7" id="KW-1185">Reference proteome</keyword>
<evidence type="ECO:0000256" key="3">
    <source>
        <dbReference type="ARBA" id="ARBA00022448"/>
    </source>
</evidence>
<dbReference type="Gene3D" id="3.40.190.10">
    <property type="entry name" value="Periplasmic binding protein-like II"/>
    <property type="match status" value="2"/>
</dbReference>
<organism evidence="6 7">
    <name type="scientific">Candidatus Nitrospira allomarina</name>
    <dbReference type="NCBI Taxonomy" id="3020900"/>
    <lineage>
        <taxon>Bacteria</taxon>
        <taxon>Pseudomonadati</taxon>
        <taxon>Nitrospirota</taxon>
        <taxon>Nitrospiria</taxon>
        <taxon>Nitrospirales</taxon>
        <taxon>Nitrospiraceae</taxon>
        <taxon>Nitrospira</taxon>
    </lineage>
</organism>
<dbReference type="InterPro" id="IPR006059">
    <property type="entry name" value="SBP"/>
</dbReference>
<dbReference type="PANTHER" id="PTHR43649">
    <property type="entry name" value="ARABINOSE-BINDING PROTEIN-RELATED"/>
    <property type="match status" value="1"/>
</dbReference>
<keyword evidence="4 5" id="KW-0732">Signal</keyword>